<gene>
    <name evidence="5" type="ORF">E5161_06930</name>
</gene>
<dbReference type="InterPro" id="IPR018060">
    <property type="entry name" value="HTH_AraC"/>
</dbReference>
<dbReference type="Gene3D" id="1.10.10.60">
    <property type="entry name" value="Homeodomain-like"/>
    <property type="match status" value="2"/>
</dbReference>
<accession>A0A4U0FDR3</accession>
<dbReference type="EMBL" id="SUPK01000003">
    <property type="protein sequence ID" value="TJY42931.1"/>
    <property type="molecule type" value="Genomic_DNA"/>
</dbReference>
<dbReference type="Gene3D" id="3.20.80.10">
    <property type="entry name" value="Regulatory factor, effector binding domain"/>
    <property type="match status" value="1"/>
</dbReference>
<dbReference type="InterPro" id="IPR009057">
    <property type="entry name" value="Homeodomain-like_sf"/>
</dbReference>
<dbReference type="GO" id="GO:0043565">
    <property type="term" value="F:sequence-specific DNA binding"/>
    <property type="evidence" value="ECO:0007669"/>
    <property type="project" value="InterPro"/>
</dbReference>
<dbReference type="OrthoDB" id="9801123at2"/>
<evidence type="ECO:0000313" key="6">
    <source>
        <dbReference type="Proteomes" id="UP000309673"/>
    </source>
</evidence>
<dbReference type="PANTHER" id="PTHR47504:SF5">
    <property type="entry name" value="RIGHT ORIGIN-BINDING PROTEIN"/>
    <property type="match status" value="1"/>
</dbReference>
<dbReference type="Pfam" id="PF12833">
    <property type="entry name" value="HTH_18"/>
    <property type="match status" value="1"/>
</dbReference>
<dbReference type="InterPro" id="IPR020449">
    <property type="entry name" value="Tscrpt_reg_AraC-type_HTH"/>
</dbReference>
<dbReference type="InterPro" id="IPR011256">
    <property type="entry name" value="Reg_factor_effector_dom_sf"/>
</dbReference>
<evidence type="ECO:0000256" key="1">
    <source>
        <dbReference type="ARBA" id="ARBA00023015"/>
    </source>
</evidence>
<dbReference type="InterPro" id="IPR050959">
    <property type="entry name" value="MarA-like"/>
</dbReference>
<name>A0A4U0FDR3_9BACL</name>
<dbReference type="InterPro" id="IPR029442">
    <property type="entry name" value="GyrI-like"/>
</dbReference>
<dbReference type="SUPFAM" id="SSF55136">
    <property type="entry name" value="Probable bacterial effector-binding domain"/>
    <property type="match status" value="1"/>
</dbReference>
<keyword evidence="1" id="KW-0805">Transcription regulation</keyword>
<dbReference type="PROSITE" id="PS00041">
    <property type="entry name" value="HTH_ARAC_FAMILY_1"/>
    <property type="match status" value="1"/>
</dbReference>
<dbReference type="Proteomes" id="UP000309673">
    <property type="component" value="Unassembled WGS sequence"/>
</dbReference>
<evidence type="ECO:0000259" key="4">
    <source>
        <dbReference type="PROSITE" id="PS01124"/>
    </source>
</evidence>
<proteinExistence type="predicted"/>
<keyword evidence="3" id="KW-0804">Transcription</keyword>
<evidence type="ECO:0000256" key="3">
    <source>
        <dbReference type="ARBA" id="ARBA00023163"/>
    </source>
</evidence>
<evidence type="ECO:0000313" key="5">
    <source>
        <dbReference type="EMBL" id="TJY42931.1"/>
    </source>
</evidence>
<dbReference type="SMART" id="SM00342">
    <property type="entry name" value="HTH_ARAC"/>
    <property type="match status" value="1"/>
</dbReference>
<dbReference type="Pfam" id="PF06445">
    <property type="entry name" value="GyrI-like"/>
    <property type="match status" value="1"/>
</dbReference>
<organism evidence="5 6">
    <name type="scientific">Cohnella pontilimi</name>
    <dbReference type="NCBI Taxonomy" id="2564100"/>
    <lineage>
        <taxon>Bacteria</taxon>
        <taxon>Bacillati</taxon>
        <taxon>Bacillota</taxon>
        <taxon>Bacilli</taxon>
        <taxon>Bacillales</taxon>
        <taxon>Paenibacillaceae</taxon>
        <taxon>Cohnella</taxon>
    </lineage>
</organism>
<dbReference type="InterPro" id="IPR018062">
    <property type="entry name" value="HTH_AraC-typ_CS"/>
</dbReference>
<protein>
    <submittedName>
        <fullName evidence="5">AraC family transcriptional regulator</fullName>
    </submittedName>
</protein>
<keyword evidence="6" id="KW-1185">Reference proteome</keyword>
<dbReference type="AlphaFoldDB" id="A0A4U0FDR3"/>
<dbReference type="SMART" id="SM00871">
    <property type="entry name" value="AraC_E_bind"/>
    <property type="match status" value="1"/>
</dbReference>
<dbReference type="SUPFAM" id="SSF46689">
    <property type="entry name" value="Homeodomain-like"/>
    <property type="match status" value="2"/>
</dbReference>
<dbReference type="PANTHER" id="PTHR47504">
    <property type="entry name" value="RIGHT ORIGIN-BINDING PROTEIN"/>
    <property type="match status" value="1"/>
</dbReference>
<dbReference type="PRINTS" id="PR00032">
    <property type="entry name" value="HTHARAC"/>
</dbReference>
<evidence type="ECO:0000256" key="2">
    <source>
        <dbReference type="ARBA" id="ARBA00023125"/>
    </source>
</evidence>
<reference evidence="5 6" key="1">
    <citation type="submission" date="2019-04" db="EMBL/GenBank/DDBJ databases">
        <title>Cohnella sp. nov., isolated from soil.</title>
        <authorList>
            <person name="Kim W."/>
        </authorList>
    </citation>
    <scope>NUCLEOTIDE SEQUENCE [LARGE SCALE GENOMIC DNA]</scope>
    <source>
        <strain evidence="5 6">CAU 1483</strain>
    </source>
</reference>
<dbReference type="InterPro" id="IPR010499">
    <property type="entry name" value="AraC_E-bd"/>
</dbReference>
<dbReference type="PROSITE" id="PS01124">
    <property type="entry name" value="HTH_ARAC_FAMILY_2"/>
    <property type="match status" value="1"/>
</dbReference>
<keyword evidence="2" id="KW-0238">DNA-binding</keyword>
<sequence length="294" mass="33160">MKRDQAGARELDGLERMRNALEFMERNMDQPLDVEEIAKAAYSSPFHFQRMFHMLTGVTVAEYTRKRKLTLAANELATSSAKVIDVALKYGYESPEAFSKAFRKLHGITPSQARHPGAFLKAFPRISFQLVLTGDQEFIYRIEDKPAFEVLGKSVKLICGDESYSRQSFWSDCERDGTLRKLVAAEPYPGLMGITMDVREDFTYMIAREAAGTALMEGLTLRTIPACTWAIFTSVGPLPEAIQSVIRRIFQEWFPATGYEHSGGPEIEVYLPGDSKAEDYTCEVWIPIVKQAES</sequence>
<comment type="caution">
    <text evidence="5">The sequence shown here is derived from an EMBL/GenBank/DDBJ whole genome shotgun (WGS) entry which is preliminary data.</text>
</comment>
<feature type="domain" description="HTH araC/xylS-type" evidence="4">
    <location>
        <begin position="18"/>
        <end position="116"/>
    </location>
</feature>
<dbReference type="GO" id="GO:0003700">
    <property type="term" value="F:DNA-binding transcription factor activity"/>
    <property type="evidence" value="ECO:0007669"/>
    <property type="project" value="InterPro"/>
</dbReference>